<dbReference type="PRINTS" id="PR00987">
    <property type="entry name" value="TRNASYNTHGLU"/>
</dbReference>
<evidence type="ECO:0000256" key="2">
    <source>
        <dbReference type="ARBA" id="ARBA00022723"/>
    </source>
</evidence>
<comment type="similarity">
    <text evidence="7">Belongs to the class-I aminoacyl-tRNA synthetase family.</text>
</comment>
<keyword evidence="10" id="KW-1185">Reference proteome</keyword>
<feature type="domain" description="Glutamyl/glutaminyl-tRNA synthetase class Ib catalytic" evidence="8">
    <location>
        <begin position="18"/>
        <end position="304"/>
    </location>
</feature>
<keyword evidence="1 7" id="KW-0436">Ligase</keyword>
<dbReference type="Pfam" id="PF00749">
    <property type="entry name" value="tRNA-synt_1c"/>
    <property type="match status" value="1"/>
</dbReference>
<evidence type="ECO:0000256" key="6">
    <source>
        <dbReference type="ARBA" id="ARBA00023146"/>
    </source>
</evidence>
<keyword evidence="2" id="KW-0479">Metal-binding</keyword>
<protein>
    <submittedName>
        <fullName evidence="9">tRNA glutamyl-Q(34) synthetase GluQRS</fullName>
        <ecNumber evidence="9">6.1.1.-</ecNumber>
    </submittedName>
</protein>
<dbReference type="InterPro" id="IPR000924">
    <property type="entry name" value="Glu/Gln-tRNA-synth"/>
</dbReference>
<evidence type="ECO:0000256" key="1">
    <source>
        <dbReference type="ARBA" id="ARBA00022598"/>
    </source>
</evidence>
<evidence type="ECO:0000256" key="4">
    <source>
        <dbReference type="ARBA" id="ARBA00022833"/>
    </source>
</evidence>
<comment type="caution">
    <text evidence="9">The sequence shown here is derived from an EMBL/GenBank/DDBJ whole genome shotgun (WGS) entry which is preliminary data.</text>
</comment>
<dbReference type="PROSITE" id="PS00178">
    <property type="entry name" value="AA_TRNA_LIGASE_I"/>
    <property type="match status" value="1"/>
</dbReference>
<organism evidence="9 10">
    <name type="scientific">Fulvimarina uroteuthidis</name>
    <dbReference type="NCBI Taxonomy" id="3098149"/>
    <lineage>
        <taxon>Bacteria</taxon>
        <taxon>Pseudomonadati</taxon>
        <taxon>Pseudomonadota</taxon>
        <taxon>Alphaproteobacteria</taxon>
        <taxon>Hyphomicrobiales</taxon>
        <taxon>Aurantimonadaceae</taxon>
        <taxon>Fulvimarina</taxon>
    </lineage>
</organism>
<keyword evidence="3 7" id="KW-0547">Nucleotide-binding</keyword>
<reference evidence="9 10" key="1">
    <citation type="submission" date="2023-12" db="EMBL/GenBank/DDBJ databases">
        <title>Description of Novel Strain Fulvimarina sp. 2208YS6-2-32 isolated from Uroteuthis (Photololigo) edulis.</title>
        <authorList>
            <person name="Park J.-S."/>
        </authorList>
    </citation>
    <scope>NUCLEOTIDE SEQUENCE [LARGE SCALE GENOMIC DNA]</scope>
    <source>
        <strain evidence="9 10">2208YS6-2-32</strain>
    </source>
</reference>
<gene>
    <name evidence="9" type="primary">gluQRS</name>
    <name evidence="9" type="ORF">U0C82_14450</name>
</gene>
<evidence type="ECO:0000256" key="7">
    <source>
        <dbReference type="RuleBase" id="RU363037"/>
    </source>
</evidence>
<dbReference type="GO" id="GO:0016874">
    <property type="term" value="F:ligase activity"/>
    <property type="evidence" value="ECO:0007669"/>
    <property type="project" value="UniProtKB-KW"/>
</dbReference>
<evidence type="ECO:0000313" key="10">
    <source>
        <dbReference type="Proteomes" id="UP001294412"/>
    </source>
</evidence>
<dbReference type="Proteomes" id="UP001294412">
    <property type="component" value="Unassembled WGS sequence"/>
</dbReference>
<accession>A0ABU5I4N9</accession>
<evidence type="ECO:0000313" key="9">
    <source>
        <dbReference type="EMBL" id="MDY8110339.1"/>
    </source>
</evidence>
<name>A0ABU5I4N9_9HYPH</name>
<dbReference type="NCBIfam" id="NF004315">
    <property type="entry name" value="PRK05710.1-4"/>
    <property type="match status" value="1"/>
</dbReference>
<dbReference type="EC" id="6.1.1.-" evidence="9"/>
<dbReference type="SUPFAM" id="SSF52374">
    <property type="entry name" value="Nucleotidylyl transferase"/>
    <property type="match status" value="1"/>
</dbReference>
<dbReference type="PANTHER" id="PTHR43311:SF1">
    <property type="entry name" value="GLUTAMYL-Q TRNA(ASP) SYNTHETASE"/>
    <property type="match status" value="1"/>
</dbReference>
<keyword evidence="5 7" id="KW-0067">ATP-binding</keyword>
<evidence type="ECO:0000256" key="5">
    <source>
        <dbReference type="ARBA" id="ARBA00022840"/>
    </source>
</evidence>
<dbReference type="PANTHER" id="PTHR43311">
    <property type="entry name" value="GLUTAMATE--TRNA LIGASE"/>
    <property type="match status" value="1"/>
</dbReference>
<evidence type="ECO:0000259" key="8">
    <source>
        <dbReference type="Pfam" id="PF00749"/>
    </source>
</evidence>
<dbReference type="InterPro" id="IPR049940">
    <property type="entry name" value="GluQ/Sye"/>
</dbReference>
<keyword evidence="6 7" id="KW-0030">Aminoacyl-tRNA synthetase</keyword>
<proteinExistence type="inferred from homology"/>
<dbReference type="EMBL" id="JAXLPB010000005">
    <property type="protein sequence ID" value="MDY8110339.1"/>
    <property type="molecule type" value="Genomic_DNA"/>
</dbReference>
<evidence type="ECO:0000256" key="3">
    <source>
        <dbReference type="ARBA" id="ARBA00022741"/>
    </source>
</evidence>
<dbReference type="InterPro" id="IPR014729">
    <property type="entry name" value="Rossmann-like_a/b/a_fold"/>
</dbReference>
<dbReference type="InterPro" id="IPR001412">
    <property type="entry name" value="aa-tRNA-synth_I_CS"/>
</dbReference>
<keyword evidence="7" id="KW-0648">Protein biosynthesis</keyword>
<sequence length="306" mass="34280">MDIGAGAREVDNAMPVFRFAPSPNGELHLGHAYSALLNHRLARDNQGKFLLRLEDIDLARCSLAYEEQIVEDLRFLGVDWDEGRRRQSEHFERYAEALDVLKHDSLVYPSFMTRGEVRRTAERFEEETAEPWPHDPDGVPLYPGLDRSLSEAERDERIAAGERFAWRLDTSAALALHPDLTWYEGGEGPNGETGTVPADPSAWGDFILARHDIPTSYHLAVVVDDALQGVTDVVRGRDLFFSTSAHRLLQALLGLPAPRYHHHDLILGDDGRKLSKSARDTSIRSLRAAGMTREDIVRLVGLEGLV</sequence>
<dbReference type="Gene3D" id="3.40.50.620">
    <property type="entry name" value="HUPs"/>
    <property type="match status" value="1"/>
</dbReference>
<dbReference type="RefSeq" id="WP_322187867.1">
    <property type="nucleotide sequence ID" value="NZ_JAXLPB010000005.1"/>
</dbReference>
<keyword evidence="4" id="KW-0862">Zinc</keyword>
<dbReference type="InterPro" id="IPR020058">
    <property type="entry name" value="Glu/Gln-tRNA-synth_Ib_cat-dom"/>
</dbReference>